<evidence type="ECO:0000313" key="14">
    <source>
        <dbReference type="EMBL" id="ORE85438.1"/>
    </source>
</evidence>
<dbReference type="GO" id="GO:0045454">
    <property type="term" value="P:cell redox homeostasis"/>
    <property type="evidence" value="ECO:0007669"/>
    <property type="project" value="InterPro"/>
</dbReference>
<accession>A0A1Y1SAJ3</accession>
<evidence type="ECO:0000256" key="8">
    <source>
        <dbReference type="PIRSR" id="PIRSR000350-2"/>
    </source>
</evidence>
<dbReference type="InterPro" id="IPR046952">
    <property type="entry name" value="GSHR/TRXR-like"/>
</dbReference>
<dbReference type="InterPro" id="IPR004099">
    <property type="entry name" value="Pyr_nucl-diS_OxRdtase_dimer"/>
</dbReference>
<evidence type="ECO:0000256" key="3">
    <source>
        <dbReference type="ARBA" id="ARBA00022630"/>
    </source>
</evidence>
<dbReference type="RefSeq" id="WP_083563030.1">
    <property type="nucleotide sequence ID" value="NZ_AQQV01000004.1"/>
</dbReference>
<feature type="binding site" evidence="9">
    <location>
        <position position="258"/>
    </location>
    <ligand>
        <name>NAD(+)</name>
        <dbReference type="ChEBI" id="CHEBI:57540"/>
    </ligand>
</feature>
<feature type="domain" description="FAD/NAD(P)-binding" evidence="13">
    <location>
        <begin position="3"/>
        <end position="312"/>
    </location>
</feature>
<dbReference type="NCBIfam" id="NF004776">
    <property type="entry name" value="PRK06116.1"/>
    <property type="match status" value="1"/>
</dbReference>
<feature type="binding site" evidence="9">
    <location>
        <position position="49"/>
    </location>
    <ligand>
        <name>FAD</name>
        <dbReference type="ChEBI" id="CHEBI:57692"/>
    </ligand>
</feature>
<dbReference type="FunFam" id="3.50.50.60:FF:000235">
    <property type="entry name" value="Glutathione reductase"/>
    <property type="match status" value="1"/>
</dbReference>
<feature type="binding site" evidence="9">
    <location>
        <begin position="171"/>
        <end position="178"/>
    </location>
    <ligand>
        <name>NAD(+)</name>
        <dbReference type="ChEBI" id="CHEBI:57540"/>
    </ligand>
</feature>
<evidence type="ECO:0000256" key="4">
    <source>
        <dbReference type="ARBA" id="ARBA00022827"/>
    </source>
</evidence>
<evidence type="ECO:0000256" key="9">
    <source>
        <dbReference type="PIRSR" id="PIRSR000350-3"/>
    </source>
</evidence>
<evidence type="ECO:0000256" key="11">
    <source>
        <dbReference type="RuleBase" id="RU003691"/>
    </source>
</evidence>
<feature type="binding site" evidence="9">
    <location>
        <position position="297"/>
    </location>
    <ligand>
        <name>FAD</name>
        <dbReference type="ChEBI" id="CHEBI:57692"/>
    </ligand>
</feature>
<dbReference type="PIRSF" id="PIRSF000350">
    <property type="entry name" value="Mercury_reductase_MerA"/>
    <property type="match status" value="1"/>
</dbReference>
<dbReference type="GO" id="GO:0034599">
    <property type="term" value="P:cellular response to oxidative stress"/>
    <property type="evidence" value="ECO:0007669"/>
    <property type="project" value="TreeGrafter"/>
</dbReference>
<dbReference type="GO" id="GO:0004362">
    <property type="term" value="F:glutathione-disulfide reductase (NADPH) activity"/>
    <property type="evidence" value="ECO:0007669"/>
    <property type="project" value="InterPro"/>
</dbReference>
<evidence type="ECO:0000256" key="10">
    <source>
        <dbReference type="PIRSR" id="PIRSR000350-4"/>
    </source>
</evidence>
<dbReference type="InterPro" id="IPR001100">
    <property type="entry name" value="Pyr_nuc-diS_OxRdtase"/>
</dbReference>
<gene>
    <name evidence="14" type="ORF">ATO7_14488</name>
</gene>
<organism evidence="14 15">
    <name type="scientific">Oceanococcus atlanticus</name>
    <dbReference type="NCBI Taxonomy" id="1317117"/>
    <lineage>
        <taxon>Bacteria</taxon>
        <taxon>Pseudomonadati</taxon>
        <taxon>Pseudomonadota</taxon>
        <taxon>Gammaproteobacteria</taxon>
        <taxon>Chromatiales</taxon>
        <taxon>Oceanococcaceae</taxon>
        <taxon>Oceanococcus</taxon>
    </lineage>
</organism>
<dbReference type="OrthoDB" id="9800167at2"/>
<keyword evidence="4 9" id="KW-0274">FAD</keyword>
<evidence type="ECO:0000256" key="7">
    <source>
        <dbReference type="ARBA" id="ARBA00023284"/>
    </source>
</evidence>
<dbReference type="STRING" id="1317117.ATO7_14488"/>
<feature type="domain" description="Pyridine nucleotide-disulphide oxidoreductase dimerisation" evidence="12">
    <location>
        <begin position="333"/>
        <end position="442"/>
    </location>
</feature>
<dbReference type="Pfam" id="PF02852">
    <property type="entry name" value="Pyr_redox_dim"/>
    <property type="match status" value="1"/>
</dbReference>
<evidence type="ECO:0000259" key="13">
    <source>
        <dbReference type="Pfam" id="PF07992"/>
    </source>
</evidence>
<keyword evidence="9" id="KW-0547">Nucleotide-binding</keyword>
<dbReference type="InterPro" id="IPR023753">
    <property type="entry name" value="FAD/NAD-binding_dom"/>
</dbReference>
<keyword evidence="5 11" id="KW-0560">Oxidoreductase</keyword>
<keyword evidence="15" id="KW-1185">Reference proteome</keyword>
<keyword evidence="7 11" id="KW-0676">Redox-active center</keyword>
<dbReference type="AlphaFoldDB" id="A0A1Y1SAJ3"/>
<dbReference type="InterPro" id="IPR016156">
    <property type="entry name" value="FAD/NAD-linked_Rdtase_dimer_sf"/>
</dbReference>
<dbReference type="PRINTS" id="PR00411">
    <property type="entry name" value="PNDRDTASEI"/>
</dbReference>
<dbReference type="Pfam" id="PF07992">
    <property type="entry name" value="Pyr_redox_2"/>
    <property type="match status" value="1"/>
</dbReference>
<dbReference type="GO" id="GO:0050660">
    <property type="term" value="F:flavin adenine dinucleotide binding"/>
    <property type="evidence" value="ECO:0007669"/>
    <property type="project" value="InterPro"/>
</dbReference>
<feature type="active site" description="Proton acceptor" evidence="8">
    <location>
        <position position="432"/>
    </location>
</feature>
<evidence type="ECO:0000313" key="15">
    <source>
        <dbReference type="Proteomes" id="UP000192342"/>
    </source>
</evidence>
<comment type="cofactor">
    <cofactor evidence="9">
        <name>FAD</name>
        <dbReference type="ChEBI" id="CHEBI:57692"/>
    </cofactor>
    <text evidence="9">Binds 1 FAD per subunit.</text>
</comment>
<evidence type="ECO:0000256" key="1">
    <source>
        <dbReference type="ARBA" id="ARBA00007532"/>
    </source>
</evidence>
<keyword evidence="6" id="KW-1015">Disulfide bond</keyword>
<dbReference type="InterPro" id="IPR006322">
    <property type="entry name" value="Glutathione_Rdtase_euk/bac"/>
</dbReference>
<dbReference type="Gene3D" id="3.50.50.60">
    <property type="entry name" value="FAD/NAD(P)-binding domain"/>
    <property type="match status" value="2"/>
</dbReference>
<keyword evidence="3 11" id="KW-0285">Flavoprotein</keyword>
<dbReference type="Gene3D" id="3.30.390.30">
    <property type="match status" value="1"/>
</dbReference>
<dbReference type="SUPFAM" id="SSF51905">
    <property type="entry name" value="FAD/NAD(P)-binding domain"/>
    <property type="match status" value="1"/>
</dbReference>
<dbReference type="FunFam" id="3.30.390.30:FF:000003">
    <property type="entry name" value="Glutathione reductase"/>
    <property type="match status" value="1"/>
</dbReference>
<dbReference type="PRINTS" id="PR00368">
    <property type="entry name" value="FADPNR"/>
</dbReference>
<comment type="caution">
    <text evidence="14">The sequence shown here is derived from an EMBL/GenBank/DDBJ whole genome shotgun (WGS) entry which is preliminary data.</text>
</comment>
<protein>
    <submittedName>
        <fullName evidence="14">Glutathione-disulfide reductase</fullName>
    </submittedName>
</protein>
<name>A0A1Y1SAJ3_9GAMM</name>
<dbReference type="SUPFAM" id="SSF55424">
    <property type="entry name" value="FAD/NAD-linked reductases, dimerisation (C-terminal) domain"/>
    <property type="match status" value="1"/>
</dbReference>
<dbReference type="PROSITE" id="PS00076">
    <property type="entry name" value="PYRIDINE_REDOX_1"/>
    <property type="match status" value="1"/>
</dbReference>
<dbReference type="InterPro" id="IPR012999">
    <property type="entry name" value="Pyr_OxRdtase_I_AS"/>
</dbReference>
<keyword evidence="9" id="KW-0520">NAD</keyword>
<reference evidence="14 15" key="1">
    <citation type="submission" date="2013-04" db="EMBL/GenBank/DDBJ databases">
        <title>Oceanococcus atlanticus 22II-S10r2 Genome Sequencing.</title>
        <authorList>
            <person name="Lai Q."/>
            <person name="Li G."/>
            <person name="Shao Z."/>
        </authorList>
    </citation>
    <scope>NUCLEOTIDE SEQUENCE [LARGE SCALE GENOMIC DNA]</scope>
    <source>
        <strain evidence="14 15">22II-S10r2</strain>
    </source>
</reference>
<evidence type="ECO:0000256" key="6">
    <source>
        <dbReference type="ARBA" id="ARBA00023157"/>
    </source>
</evidence>
<feature type="disulfide bond" description="Redox-active" evidence="10">
    <location>
        <begin position="40"/>
        <end position="45"/>
    </location>
</feature>
<dbReference type="GO" id="GO:0050661">
    <property type="term" value="F:NADP binding"/>
    <property type="evidence" value="ECO:0007669"/>
    <property type="project" value="InterPro"/>
</dbReference>
<comment type="similarity">
    <text evidence="1 11">Belongs to the class-I pyridine nucleotide-disulfide oxidoreductase family.</text>
</comment>
<evidence type="ECO:0000256" key="5">
    <source>
        <dbReference type="ARBA" id="ARBA00023002"/>
    </source>
</evidence>
<evidence type="ECO:0000259" key="12">
    <source>
        <dbReference type="Pfam" id="PF02852"/>
    </source>
</evidence>
<proteinExistence type="inferred from homology"/>
<dbReference type="PANTHER" id="PTHR42737:SF2">
    <property type="entry name" value="GLUTATHIONE REDUCTASE"/>
    <property type="match status" value="1"/>
</dbReference>
<dbReference type="PANTHER" id="PTHR42737">
    <property type="entry name" value="GLUTATHIONE REDUCTASE"/>
    <property type="match status" value="1"/>
</dbReference>
<dbReference type="EMBL" id="AQQV01000004">
    <property type="protein sequence ID" value="ORE85438.1"/>
    <property type="molecule type" value="Genomic_DNA"/>
</dbReference>
<dbReference type="NCBIfam" id="TIGR01421">
    <property type="entry name" value="gluta_reduc_1"/>
    <property type="match status" value="1"/>
</dbReference>
<dbReference type="Proteomes" id="UP000192342">
    <property type="component" value="Unassembled WGS sequence"/>
</dbReference>
<dbReference type="InterPro" id="IPR036188">
    <property type="entry name" value="FAD/NAD-bd_sf"/>
</dbReference>
<comment type="subunit">
    <text evidence="2">Homodimer.</text>
</comment>
<sequence length="443" mass="47265">MKYDYLVIGGGSGGIASARRAAQYGARVAVVEAAQLGGTCVNVGCVPKKLMWHAGQLAHALEDAPGYGFAPLQPSHDWARLVADREAYLRRLNGIYENNLNKDAVDIYRGQARFVNPHEVEVDGQRIGGEHVLIATGGKPSVPDLPGAELGITSDGFFALTQRPQRVALVGAGYIAVELAGVLRALGSEVHLLVRGDHVLRHFDDILSHTLTPYMQESGINLHLQTSPQALSPAADGVRVTLSSGDDLEVDSLIWATGRRPNLDGLEQAELALDAGGHIAVDEWQQTSQPQVYAVGDVTSAPALTPVAIQAGRRLSDRLFGGQSEAKLDHDCVPTVVFSHPPIGTVGLSEAQARERYGDAVKVYSAEFKALHNALLTHKQPSAVKLVVVGDDERVVGLHSIGPGSDEMLQGFAVAVKMGARKRDLDDTIAIHPTASEELVTLR</sequence>
<dbReference type="GO" id="GO:0006749">
    <property type="term" value="P:glutathione metabolic process"/>
    <property type="evidence" value="ECO:0007669"/>
    <property type="project" value="InterPro"/>
</dbReference>
<dbReference type="GO" id="GO:0005829">
    <property type="term" value="C:cytosol"/>
    <property type="evidence" value="ECO:0007669"/>
    <property type="project" value="TreeGrafter"/>
</dbReference>
<evidence type="ECO:0000256" key="2">
    <source>
        <dbReference type="ARBA" id="ARBA00011738"/>
    </source>
</evidence>